<accession>A0A3L6P6V4</accession>
<name>A0A3L6P6V4_FUSOX</name>
<dbReference type="Proteomes" id="UP000270866">
    <property type="component" value="Chromosome 1"/>
</dbReference>
<dbReference type="AlphaFoldDB" id="A0A3L6P6V4"/>
<sequence length="64" mass="7381">MVRKFCNLCKTNIVPTSGQKWTKTFRAIWIQGNDFDEMKRSGVAAYAWNDKDLSSFVPVNPRGR</sequence>
<protein>
    <submittedName>
        <fullName evidence="1">Uncharacterized protein</fullName>
    </submittedName>
</protein>
<comment type="caution">
    <text evidence="1">The sequence shown here is derived from an EMBL/GenBank/DDBJ whole genome shotgun (WGS) entry which is preliminary data.</text>
</comment>
<dbReference type="EMBL" id="MRCU01000001">
    <property type="protein sequence ID" value="RKK29602.1"/>
    <property type="molecule type" value="Genomic_DNA"/>
</dbReference>
<gene>
    <name evidence="1" type="ORF">BFJ65_g1518</name>
</gene>
<evidence type="ECO:0000313" key="1">
    <source>
        <dbReference type="EMBL" id="RKK29602.1"/>
    </source>
</evidence>
<organism evidence="1">
    <name type="scientific">Fusarium oxysporum f. sp. cepae</name>
    <dbReference type="NCBI Taxonomy" id="396571"/>
    <lineage>
        <taxon>Eukaryota</taxon>
        <taxon>Fungi</taxon>
        <taxon>Dikarya</taxon>
        <taxon>Ascomycota</taxon>
        <taxon>Pezizomycotina</taxon>
        <taxon>Sordariomycetes</taxon>
        <taxon>Hypocreomycetidae</taxon>
        <taxon>Hypocreales</taxon>
        <taxon>Nectriaceae</taxon>
        <taxon>Fusarium</taxon>
        <taxon>Fusarium oxysporum species complex</taxon>
    </lineage>
</organism>
<reference evidence="1" key="1">
    <citation type="journal article" date="2018" name="Sci. Rep.">
        <title>Characterisation of pathogen-specific regions and novel effector candidates in Fusarium oxysporum f. sp. cepae.</title>
        <authorList>
            <person name="Armitage A.D."/>
            <person name="Taylor A."/>
            <person name="Sobczyk M.K."/>
            <person name="Baxter L."/>
            <person name="Greenfield B.P."/>
            <person name="Bates H.J."/>
            <person name="Wilson F."/>
            <person name="Jackson A.C."/>
            <person name="Ott S."/>
            <person name="Harrison R.J."/>
            <person name="Clarkson J.P."/>
        </authorList>
    </citation>
    <scope>NUCLEOTIDE SEQUENCE [LARGE SCALE GENOMIC DNA]</scope>
    <source>
        <strain evidence="1">FoC_Fus2</strain>
    </source>
</reference>
<proteinExistence type="predicted"/>